<dbReference type="Pfam" id="PF04233">
    <property type="entry name" value="Phage_Mu_F"/>
    <property type="match status" value="1"/>
</dbReference>
<accession>A0A151Y1Y1</accession>
<dbReference type="Proteomes" id="UP000076276">
    <property type="component" value="Unassembled WGS sequence"/>
</dbReference>
<dbReference type="AlphaFoldDB" id="A0A151Y1Y1"/>
<evidence type="ECO:0000313" key="3">
    <source>
        <dbReference type="Proteomes" id="UP000076276"/>
    </source>
</evidence>
<evidence type="ECO:0000259" key="1">
    <source>
        <dbReference type="Pfam" id="PF04233"/>
    </source>
</evidence>
<dbReference type="RefSeq" id="WP_067669011.1">
    <property type="nucleotide sequence ID" value="NZ_CBCSIK010000001.1"/>
</dbReference>
<comment type="caution">
    <text evidence="2">The sequence shown here is derived from an EMBL/GenBank/DDBJ whole genome shotgun (WGS) entry which is preliminary data.</text>
</comment>
<protein>
    <submittedName>
        <fullName evidence="2">Phage head morphogenesis protein</fullName>
    </submittedName>
</protein>
<keyword evidence="3" id="KW-1185">Reference proteome</keyword>
<dbReference type="STRING" id="1806892.AZH43_12645"/>
<feature type="domain" description="Phage head morphogenesis" evidence="1">
    <location>
        <begin position="57"/>
        <end position="184"/>
    </location>
</feature>
<sequence length="436" mass="49841">MDQPTMQAVFGQPPRKAIEYLQQKKVMPSEDWWQVQGNAHNQAFVVAHMTRLDLLEDVRQSLLDAQKNGWDLKRWSQEIEPKMKQRGWWGKQEKLTEDGQREVQLGNPYRLKTIYQTNMAQAYEAGRQSVMWDDNPLFPYVGYSAIIDNFTRATHRALHGVVMRKSDPAWQYIKPKNGYKCRCTSYEMMEIDIKNQNIKVRSSDGYLKLYDVDVSHGGVAQIARIEFPDLPVFSTDAGWTGSPSTLVTQKLLDKAVSAEPSIASKLVGKTLQNNEVVQQLNEDVKAWIQSVDPLKPKGEMHNVGVIDAFFLETLKKKKRVELASAAITVHDKGTISHIAKERKLHDPAWFENIVSHLSGKHDLYWDVRHNAALLVFDIEVEGVVYKLVLQLNQSIKGKDEAGNKQKIVGNLIRTIVVEQEINLKNSKDYEFLVSKK</sequence>
<organism evidence="2 3">
    <name type="scientific">Acinetobacter pragensis</name>
    <dbReference type="NCBI Taxonomy" id="1806892"/>
    <lineage>
        <taxon>Bacteria</taxon>
        <taxon>Pseudomonadati</taxon>
        <taxon>Pseudomonadota</taxon>
        <taxon>Gammaproteobacteria</taxon>
        <taxon>Moraxellales</taxon>
        <taxon>Moraxellaceae</taxon>
        <taxon>Acinetobacter</taxon>
    </lineage>
</organism>
<gene>
    <name evidence="2" type="ORF">AZH43_12645</name>
</gene>
<dbReference type="NCBIfam" id="TIGR01641">
    <property type="entry name" value="phageSPP1_gp7"/>
    <property type="match status" value="1"/>
</dbReference>
<dbReference type="InterPro" id="IPR006528">
    <property type="entry name" value="Phage_head_morphogenesis_dom"/>
</dbReference>
<dbReference type="EMBL" id="LUAW01000020">
    <property type="protein sequence ID" value="KYQ72056.1"/>
    <property type="molecule type" value="Genomic_DNA"/>
</dbReference>
<name>A0A151Y1Y1_9GAMM</name>
<proteinExistence type="predicted"/>
<dbReference type="OrthoDB" id="9813502at2"/>
<evidence type="ECO:0000313" key="2">
    <source>
        <dbReference type="EMBL" id="KYQ72056.1"/>
    </source>
</evidence>
<reference evidence="2 3" key="1">
    <citation type="submission" date="2016-03" db="EMBL/GenBank/DDBJ databases">
        <title>Acinetobacter genomospecies 28 strain ANC 4149.</title>
        <authorList>
            <person name="Radolfova-Krizova L."/>
            <person name="Nemec A."/>
        </authorList>
    </citation>
    <scope>NUCLEOTIDE SEQUENCE [LARGE SCALE GENOMIC DNA]</scope>
    <source>
        <strain evidence="2 3">ANC 4149</strain>
    </source>
</reference>